<keyword evidence="4" id="KW-1003">Cell membrane</keyword>
<dbReference type="GO" id="GO:0046872">
    <property type="term" value="F:metal ion binding"/>
    <property type="evidence" value="ECO:0007669"/>
    <property type="project" value="UniProtKB-KW"/>
</dbReference>
<evidence type="ECO:0000256" key="13">
    <source>
        <dbReference type="SAM" id="Phobius"/>
    </source>
</evidence>
<keyword evidence="10" id="KW-0408">Iron</keyword>
<dbReference type="InterPro" id="IPR011577">
    <property type="entry name" value="Cyt_b561_bac/Ni-Hgenase"/>
</dbReference>
<keyword evidence="16" id="KW-1185">Reference proteome</keyword>
<name>A0A2N3Q1C7_9PROT</name>
<evidence type="ECO:0000256" key="1">
    <source>
        <dbReference type="ARBA" id="ARBA00001970"/>
    </source>
</evidence>
<dbReference type="EMBL" id="PIUM01000001">
    <property type="protein sequence ID" value="PKU26459.1"/>
    <property type="molecule type" value="Genomic_DNA"/>
</dbReference>
<keyword evidence="9 13" id="KW-1133">Transmembrane helix</keyword>
<comment type="cofactor">
    <cofactor evidence="1">
        <name>heme b</name>
        <dbReference type="ChEBI" id="CHEBI:60344"/>
    </cofactor>
</comment>
<proteinExistence type="inferred from homology"/>
<organism evidence="15 16">
    <name type="scientific">Telmatospirillum siberiense</name>
    <dbReference type="NCBI Taxonomy" id="382514"/>
    <lineage>
        <taxon>Bacteria</taxon>
        <taxon>Pseudomonadati</taxon>
        <taxon>Pseudomonadota</taxon>
        <taxon>Alphaproteobacteria</taxon>
        <taxon>Rhodospirillales</taxon>
        <taxon>Rhodospirillaceae</taxon>
        <taxon>Telmatospirillum</taxon>
    </lineage>
</organism>
<reference evidence="16" key="1">
    <citation type="submission" date="2017-12" db="EMBL/GenBank/DDBJ databases">
        <title>Draft genome sequence of Telmatospirillum siberiense 26-4b1T, an acidotolerant peatland alphaproteobacterium potentially involved in sulfur cycling.</title>
        <authorList>
            <person name="Hausmann B."/>
            <person name="Pjevac P."/>
            <person name="Schreck K."/>
            <person name="Herbold C.W."/>
            <person name="Daims H."/>
            <person name="Wagner M."/>
            <person name="Pester M."/>
            <person name="Loy A."/>
        </authorList>
    </citation>
    <scope>NUCLEOTIDE SEQUENCE [LARGE SCALE GENOMIC DNA]</scope>
    <source>
        <strain evidence="16">26-4b1</strain>
    </source>
</reference>
<dbReference type="OrthoDB" id="1247465at2"/>
<dbReference type="Pfam" id="PF01292">
    <property type="entry name" value="Ni_hydr_CYTB"/>
    <property type="match status" value="1"/>
</dbReference>
<evidence type="ECO:0000256" key="12">
    <source>
        <dbReference type="ARBA" id="ARBA00037975"/>
    </source>
</evidence>
<feature type="transmembrane region" description="Helical" evidence="13">
    <location>
        <begin position="12"/>
        <end position="32"/>
    </location>
</feature>
<comment type="similarity">
    <text evidence="12">Belongs to the cytochrome b561 family.</text>
</comment>
<gene>
    <name evidence="15" type="ORF">CWS72_01025</name>
</gene>
<dbReference type="InterPro" id="IPR052168">
    <property type="entry name" value="Cytochrome_b561_oxidase"/>
</dbReference>
<keyword evidence="8" id="KW-0249">Electron transport</keyword>
<comment type="caution">
    <text evidence="15">The sequence shown here is derived from an EMBL/GenBank/DDBJ whole genome shotgun (WGS) entry which is preliminary data.</text>
</comment>
<dbReference type="SUPFAM" id="SSF81342">
    <property type="entry name" value="Transmembrane di-heme cytochromes"/>
    <property type="match status" value="1"/>
</dbReference>
<keyword evidence="5" id="KW-0349">Heme</keyword>
<comment type="subcellular location">
    <subcellularLocation>
        <location evidence="2">Cell membrane</location>
        <topology evidence="2">Multi-pass membrane protein</topology>
    </subcellularLocation>
</comment>
<dbReference type="GO" id="GO:0020037">
    <property type="term" value="F:heme binding"/>
    <property type="evidence" value="ECO:0007669"/>
    <property type="project" value="TreeGrafter"/>
</dbReference>
<evidence type="ECO:0000256" key="5">
    <source>
        <dbReference type="ARBA" id="ARBA00022617"/>
    </source>
</evidence>
<dbReference type="Proteomes" id="UP000233293">
    <property type="component" value="Unassembled WGS sequence"/>
</dbReference>
<feature type="transmembrane region" description="Helical" evidence="13">
    <location>
        <begin position="52"/>
        <end position="70"/>
    </location>
</feature>
<keyword evidence="6 13" id="KW-0812">Transmembrane</keyword>
<sequence>MSLRRRYTATARALHWAMAAIIIVAWAIGYYANTLVYGVDAGKGATITLHKSIATLTLFLVVIRIVWRIFHRPPELSGMGALMKKAAHAGHFLLYVAMLTLPLSGWAYSSAAGYEIPVAGLFHIPQLLGKDPALEEFFKSIHFFLAWTILVLVAGHIGFALKHHFLDRDGIMHSMLPTWPGSTGR</sequence>
<keyword evidence="7" id="KW-0479">Metal-binding</keyword>
<evidence type="ECO:0000256" key="8">
    <source>
        <dbReference type="ARBA" id="ARBA00022982"/>
    </source>
</evidence>
<accession>A0A2N3Q1C7</accession>
<dbReference type="InterPro" id="IPR016174">
    <property type="entry name" value="Di-haem_cyt_TM"/>
</dbReference>
<evidence type="ECO:0000256" key="2">
    <source>
        <dbReference type="ARBA" id="ARBA00004651"/>
    </source>
</evidence>
<keyword evidence="3" id="KW-0813">Transport</keyword>
<evidence type="ECO:0000256" key="10">
    <source>
        <dbReference type="ARBA" id="ARBA00023004"/>
    </source>
</evidence>
<dbReference type="GO" id="GO:0009055">
    <property type="term" value="F:electron transfer activity"/>
    <property type="evidence" value="ECO:0007669"/>
    <property type="project" value="InterPro"/>
</dbReference>
<feature type="transmembrane region" description="Helical" evidence="13">
    <location>
        <begin position="141"/>
        <end position="161"/>
    </location>
</feature>
<protein>
    <submittedName>
        <fullName evidence="15">Cytochrome B</fullName>
    </submittedName>
</protein>
<evidence type="ECO:0000256" key="6">
    <source>
        <dbReference type="ARBA" id="ARBA00022692"/>
    </source>
</evidence>
<evidence type="ECO:0000256" key="4">
    <source>
        <dbReference type="ARBA" id="ARBA00022475"/>
    </source>
</evidence>
<feature type="domain" description="Cytochrome b561 bacterial/Ni-hydrogenase" evidence="14">
    <location>
        <begin position="6"/>
        <end position="177"/>
    </location>
</feature>
<dbReference type="GO" id="GO:0022904">
    <property type="term" value="P:respiratory electron transport chain"/>
    <property type="evidence" value="ECO:0007669"/>
    <property type="project" value="InterPro"/>
</dbReference>
<keyword evidence="11 13" id="KW-0472">Membrane</keyword>
<evidence type="ECO:0000256" key="9">
    <source>
        <dbReference type="ARBA" id="ARBA00022989"/>
    </source>
</evidence>
<dbReference type="GO" id="GO:0005886">
    <property type="term" value="C:plasma membrane"/>
    <property type="evidence" value="ECO:0007669"/>
    <property type="project" value="UniProtKB-SubCell"/>
</dbReference>
<dbReference type="PANTHER" id="PTHR30529">
    <property type="entry name" value="CYTOCHROME B561"/>
    <property type="match status" value="1"/>
</dbReference>
<dbReference type="AlphaFoldDB" id="A0A2N3Q1C7"/>
<dbReference type="Gene3D" id="1.20.950.20">
    <property type="entry name" value="Transmembrane di-heme cytochromes, Chain C"/>
    <property type="match status" value="1"/>
</dbReference>
<evidence type="ECO:0000256" key="3">
    <source>
        <dbReference type="ARBA" id="ARBA00022448"/>
    </source>
</evidence>
<evidence type="ECO:0000256" key="11">
    <source>
        <dbReference type="ARBA" id="ARBA00023136"/>
    </source>
</evidence>
<feature type="transmembrane region" description="Helical" evidence="13">
    <location>
        <begin position="91"/>
        <end position="108"/>
    </location>
</feature>
<evidence type="ECO:0000256" key="7">
    <source>
        <dbReference type="ARBA" id="ARBA00022723"/>
    </source>
</evidence>
<dbReference type="RefSeq" id="WP_101248690.1">
    <property type="nucleotide sequence ID" value="NZ_PIUM01000001.1"/>
</dbReference>
<evidence type="ECO:0000259" key="14">
    <source>
        <dbReference type="Pfam" id="PF01292"/>
    </source>
</evidence>
<dbReference type="PANTHER" id="PTHR30529:SF1">
    <property type="entry name" value="CYTOCHROME B561 HOMOLOG 2"/>
    <property type="match status" value="1"/>
</dbReference>
<evidence type="ECO:0000313" key="16">
    <source>
        <dbReference type="Proteomes" id="UP000233293"/>
    </source>
</evidence>
<evidence type="ECO:0000313" key="15">
    <source>
        <dbReference type="EMBL" id="PKU26459.1"/>
    </source>
</evidence>